<evidence type="ECO:0000313" key="2">
    <source>
        <dbReference type="Proteomes" id="UP000765509"/>
    </source>
</evidence>
<sequence>MFTDGHWLNTFPPFNPKKTCCVCGSGVTSQPDWFMIFWSSCQNLCACVNDSSSELVSFQVQEKTNISLNVIVLPSSKLASRDVSLGNDVIFSSSVWNVEDVINAVLQVTGGREPPPSALREVKTPGGFWWKVAELVAYPISTKKSIQKKALSLYKCTTLRQTGKGDHDAFLNEVRSVIQTHANIVTG</sequence>
<keyword evidence="2" id="KW-1185">Reference proteome</keyword>
<name>A0A9Q3J051_9BASI</name>
<comment type="caution">
    <text evidence="1">The sequence shown here is derived from an EMBL/GenBank/DDBJ whole genome shotgun (WGS) entry which is preliminary data.</text>
</comment>
<evidence type="ECO:0000313" key="1">
    <source>
        <dbReference type="EMBL" id="MBW0553242.1"/>
    </source>
</evidence>
<reference evidence="1" key="1">
    <citation type="submission" date="2021-03" db="EMBL/GenBank/DDBJ databases">
        <title>Draft genome sequence of rust myrtle Austropuccinia psidii MF-1, a brazilian biotype.</title>
        <authorList>
            <person name="Quecine M.C."/>
            <person name="Pachon D.M.R."/>
            <person name="Bonatelli M.L."/>
            <person name="Correr F.H."/>
            <person name="Franceschini L.M."/>
            <person name="Leite T.F."/>
            <person name="Margarido G.R.A."/>
            <person name="Almeida C.A."/>
            <person name="Ferrarezi J.A."/>
            <person name="Labate C.A."/>
        </authorList>
    </citation>
    <scope>NUCLEOTIDE SEQUENCE</scope>
    <source>
        <strain evidence="1">MF-1</strain>
    </source>
</reference>
<proteinExistence type="predicted"/>
<dbReference type="OrthoDB" id="29851at2759"/>
<feature type="non-terminal residue" evidence="1">
    <location>
        <position position="1"/>
    </location>
</feature>
<organism evidence="1 2">
    <name type="scientific">Austropuccinia psidii MF-1</name>
    <dbReference type="NCBI Taxonomy" id="1389203"/>
    <lineage>
        <taxon>Eukaryota</taxon>
        <taxon>Fungi</taxon>
        <taxon>Dikarya</taxon>
        <taxon>Basidiomycota</taxon>
        <taxon>Pucciniomycotina</taxon>
        <taxon>Pucciniomycetes</taxon>
        <taxon>Pucciniales</taxon>
        <taxon>Sphaerophragmiaceae</taxon>
        <taxon>Austropuccinia</taxon>
    </lineage>
</organism>
<dbReference type="Proteomes" id="UP000765509">
    <property type="component" value="Unassembled WGS sequence"/>
</dbReference>
<dbReference type="AlphaFoldDB" id="A0A9Q3J051"/>
<gene>
    <name evidence="1" type="ORF">O181_092957</name>
</gene>
<accession>A0A9Q3J051</accession>
<protein>
    <submittedName>
        <fullName evidence="1">Uncharacterized protein</fullName>
    </submittedName>
</protein>
<dbReference type="EMBL" id="AVOT02059586">
    <property type="protein sequence ID" value="MBW0553242.1"/>
    <property type="molecule type" value="Genomic_DNA"/>
</dbReference>